<keyword evidence="11" id="KW-1185">Reference proteome</keyword>
<comment type="caution">
    <text evidence="10">The sequence shown here is derived from an EMBL/GenBank/DDBJ whole genome shotgun (WGS) entry which is preliminary data.</text>
</comment>
<dbReference type="Pfam" id="PF07714">
    <property type="entry name" value="PK_Tyr_Ser-Thr"/>
    <property type="match status" value="1"/>
</dbReference>
<reference evidence="10 11" key="1">
    <citation type="submission" date="2023-10" db="EMBL/GenBank/DDBJ databases">
        <title>Virgibacillus soli CC-YMP-6 genome.</title>
        <authorList>
            <person name="Miliotis G."/>
            <person name="Sengupta P."/>
            <person name="Hameed A."/>
            <person name="Chuvochina M."/>
            <person name="Mcdonagh F."/>
            <person name="Simpson A.C."/>
            <person name="Singh N.K."/>
            <person name="Rekha P.D."/>
            <person name="Raman K."/>
            <person name="Hugenholtz P."/>
            <person name="Venkateswaran K."/>
        </authorList>
    </citation>
    <scope>NUCLEOTIDE SEQUENCE [LARGE SCALE GENOMIC DNA]</scope>
    <source>
        <strain evidence="10 11">CC-YMP-6</strain>
    </source>
</reference>
<evidence type="ECO:0000256" key="2">
    <source>
        <dbReference type="ARBA" id="ARBA00004647"/>
    </source>
</evidence>
<dbReference type="SUPFAM" id="SSF56112">
    <property type="entry name" value="Protein kinase-like (PK-like)"/>
    <property type="match status" value="1"/>
</dbReference>
<name>A0ABU5CU91_9BACI</name>
<evidence type="ECO:0000256" key="3">
    <source>
        <dbReference type="ARBA" id="ARBA00010886"/>
    </source>
</evidence>
<organism evidence="10 11">
    <name type="scientific">Paracerasibacillus soli</name>
    <dbReference type="NCBI Taxonomy" id="480284"/>
    <lineage>
        <taxon>Bacteria</taxon>
        <taxon>Bacillati</taxon>
        <taxon>Bacillota</taxon>
        <taxon>Bacilli</taxon>
        <taxon>Bacillales</taxon>
        <taxon>Bacillaceae</taxon>
        <taxon>Paracerasibacillus</taxon>
    </lineage>
</organism>
<evidence type="ECO:0000259" key="9">
    <source>
        <dbReference type="PROSITE" id="PS50011"/>
    </source>
</evidence>
<evidence type="ECO:0000313" key="11">
    <source>
        <dbReference type="Proteomes" id="UP001275315"/>
    </source>
</evidence>
<dbReference type="InterPro" id="IPR000719">
    <property type="entry name" value="Prot_kinase_dom"/>
</dbReference>
<evidence type="ECO:0000313" key="10">
    <source>
        <dbReference type="EMBL" id="MDY0409790.1"/>
    </source>
</evidence>
<keyword evidence="4" id="KW-0808">Transferase</keyword>
<dbReference type="PROSITE" id="PS50011">
    <property type="entry name" value="PROTEIN_KINASE_DOM"/>
    <property type="match status" value="1"/>
</dbReference>
<evidence type="ECO:0000256" key="8">
    <source>
        <dbReference type="ARBA" id="ARBA00023212"/>
    </source>
</evidence>
<keyword evidence="5" id="KW-0547">Nucleotide-binding</keyword>
<keyword evidence="8" id="KW-0963">Cytoplasm</keyword>
<comment type="subcellular location">
    <subcellularLocation>
        <location evidence="1">Cytoplasm</location>
        <location evidence="1">Cytoskeleton</location>
        <location evidence="1">Microtubule organizing center</location>
        <location evidence="1">Centrosome</location>
    </subcellularLocation>
    <subcellularLocation>
        <location evidence="2">Cytoplasm</location>
        <location evidence="2">Cytoskeleton</location>
        <location evidence="2">Spindle pole</location>
    </subcellularLocation>
</comment>
<dbReference type="PANTHER" id="PTHR43289">
    <property type="entry name" value="MITOGEN-ACTIVATED PROTEIN KINASE KINASE KINASE 20-RELATED"/>
    <property type="match status" value="1"/>
</dbReference>
<dbReference type="PANTHER" id="PTHR43289:SF33">
    <property type="entry name" value="SERINE_THREONINE KINASE 31"/>
    <property type="match status" value="1"/>
</dbReference>
<accession>A0ABU5CU91</accession>
<dbReference type="EMBL" id="JAWDIQ010000002">
    <property type="protein sequence ID" value="MDY0409790.1"/>
    <property type="molecule type" value="Genomic_DNA"/>
</dbReference>
<sequence>MKIIYDVLNGMSYAHKNHIIHRDLHLGNILKINNDFVICDFGLSKDESIERSLKSSASEKNNHLFLDPLAIGDFTKLDRKSDIYSLGKFIDYVFTTGSTDAEHLLSFVVEKCCSRDKLKRYNSVDEILIDIKMKLNERKNKFDKRATLEKIHNSILDIQTNEFITELIKSGRLCDYLVDNKLNSSVSLF</sequence>
<protein>
    <submittedName>
        <fullName evidence="10">Protein kinase</fullName>
    </submittedName>
</protein>
<evidence type="ECO:0000256" key="1">
    <source>
        <dbReference type="ARBA" id="ARBA00004300"/>
    </source>
</evidence>
<dbReference type="InterPro" id="IPR011009">
    <property type="entry name" value="Kinase-like_dom_sf"/>
</dbReference>
<feature type="domain" description="Protein kinase" evidence="9">
    <location>
        <begin position="1"/>
        <end position="164"/>
    </location>
</feature>
<keyword evidence="6 10" id="KW-0418">Kinase</keyword>
<dbReference type="GO" id="GO:0016301">
    <property type="term" value="F:kinase activity"/>
    <property type="evidence" value="ECO:0007669"/>
    <property type="project" value="UniProtKB-KW"/>
</dbReference>
<keyword evidence="8" id="KW-0206">Cytoskeleton</keyword>
<keyword evidence="7" id="KW-0067">ATP-binding</keyword>
<proteinExistence type="inferred from homology"/>
<dbReference type="RefSeq" id="WP_320380579.1">
    <property type="nucleotide sequence ID" value="NZ_JAWDIQ010000002.1"/>
</dbReference>
<evidence type="ECO:0000256" key="5">
    <source>
        <dbReference type="ARBA" id="ARBA00022741"/>
    </source>
</evidence>
<evidence type="ECO:0000256" key="6">
    <source>
        <dbReference type="ARBA" id="ARBA00022777"/>
    </source>
</evidence>
<evidence type="ECO:0000256" key="7">
    <source>
        <dbReference type="ARBA" id="ARBA00022840"/>
    </source>
</evidence>
<gene>
    <name evidence="10" type="ORF">RWD45_15960</name>
</gene>
<evidence type="ECO:0000256" key="4">
    <source>
        <dbReference type="ARBA" id="ARBA00022679"/>
    </source>
</evidence>
<dbReference type="InterPro" id="IPR001245">
    <property type="entry name" value="Ser-Thr/Tyr_kinase_cat_dom"/>
</dbReference>
<comment type="similarity">
    <text evidence="3">Belongs to the protein kinase superfamily. NEK Ser/Thr protein kinase family. NIMA subfamily.</text>
</comment>
<dbReference type="Gene3D" id="1.10.510.10">
    <property type="entry name" value="Transferase(Phosphotransferase) domain 1"/>
    <property type="match status" value="1"/>
</dbReference>
<dbReference type="Proteomes" id="UP001275315">
    <property type="component" value="Unassembled WGS sequence"/>
</dbReference>